<dbReference type="Pfam" id="PF13460">
    <property type="entry name" value="NAD_binding_10"/>
    <property type="match status" value="1"/>
</dbReference>
<dbReference type="PANTHER" id="PTHR15020:SF50">
    <property type="entry name" value="UPF0659 PROTEIN YMR090W"/>
    <property type="match status" value="1"/>
</dbReference>
<organism evidence="2 3">
    <name type="scientific">Leuconostoc mesenteroides subsp. mesenteroides (strain ATCC 8293 / DSM 20343 / BCRC 11652 / CCM 1803 / JCM 6124 / NCDO 523 / NBRC 100496 / NCIMB 8023 / NCTC 12954 / NRRL B-1118 / 37Y)</name>
    <dbReference type="NCBI Taxonomy" id="203120"/>
    <lineage>
        <taxon>Bacteria</taxon>
        <taxon>Bacillati</taxon>
        <taxon>Bacillota</taxon>
        <taxon>Bacilli</taxon>
        <taxon>Lactobacillales</taxon>
        <taxon>Lactobacillaceae</taxon>
        <taxon>Leuconostoc</taxon>
    </lineage>
</organism>
<dbReference type="InterPro" id="IPR016040">
    <property type="entry name" value="NAD(P)-bd_dom"/>
</dbReference>
<reference evidence="2 3" key="1">
    <citation type="journal article" date="2006" name="Proc. Natl. Acad. Sci. U.S.A.">
        <title>Comparative genomics of the lactic acid bacteria.</title>
        <authorList>
            <person name="Makarova K."/>
            <person name="Slesarev A."/>
            <person name="Wolf Y."/>
            <person name="Sorokin A."/>
            <person name="Mirkin B."/>
            <person name="Koonin E."/>
            <person name="Pavlov A."/>
            <person name="Pavlova N."/>
            <person name="Karamychev V."/>
            <person name="Polouchine N."/>
            <person name="Shakhova V."/>
            <person name="Grigoriev I."/>
            <person name="Lou Y."/>
            <person name="Rohksar D."/>
            <person name="Lucas S."/>
            <person name="Huang K."/>
            <person name="Goodstein D.M."/>
            <person name="Hawkins T."/>
            <person name="Plengvidhya V."/>
            <person name="Welker D."/>
            <person name="Hughes J."/>
            <person name="Goh Y."/>
            <person name="Benson A."/>
            <person name="Baldwin K."/>
            <person name="Lee J.H."/>
            <person name="Diaz-Muniz I."/>
            <person name="Dosti B."/>
            <person name="Smeianov V."/>
            <person name="Wechter W."/>
            <person name="Barabote R."/>
            <person name="Lorca G."/>
            <person name="Altermann E."/>
            <person name="Barrangou R."/>
            <person name="Ganesan B."/>
            <person name="Xie Y."/>
            <person name="Rawsthorne H."/>
            <person name="Tamir D."/>
            <person name="Parker C."/>
            <person name="Breidt F."/>
            <person name="Broadbent J."/>
            <person name="Hutkins R."/>
            <person name="O'Sullivan D."/>
            <person name="Steele J."/>
            <person name="Unlu G."/>
            <person name="Saier M."/>
            <person name="Klaenhammer T."/>
            <person name="Richardson P."/>
            <person name="Kozyavkin S."/>
            <person name="Weimer B."/>
            <person name="Mills D."/>
        </authorList>
    </citation>
    <scope>NUCLEOTIDE SEQUENCE [LARGE SCALE GENOMIC DNA]</scope>
    <source>
        <strain evidence="3">ATCC 8293 / DSM 20343 / BCRC 11652 / CCM 1803 / JCM 6124 / NCDO 523 / NBRC 100496 / NCIMB 8023 / NCTC 12954 / NRRL B-1118 / 37Y</strain>
    </source>
</reference>
<keyword evidence="3" id="KW-1185">Reference proteome</keyword>
<dbReference type="Gene3D" id="3.40.50.720">
    <property type="entry name" value="NAD(P)-binding Rossmann-like Domain"/>
    <property type="match status" value="1"/>
</dbReference>
<sequence length="211" mass="23461">MKIFVIGANGRVGQELIKHLINQHHEIIAGSRNPERTMKHKNITAINFDLHDDIETLSQKVEDIDAIYFVAGSRNKDLLQTDAFGAVKSMNIAESNGVSRYIMLSSAYSLEPNKWHNPAMADLMNYNIAKFFADNYLVKQTKLNYTILQATALVDIPGTNKISLNDKALTKNSIQNVGATLADILNHNSTIDQVIKMSDGDTPIFEALESI</sequence>
<proteinExistence type="predicted"/>
<feature type="domain" description="NAD(P)-binding" evidence="1">
    <location>
        <begin position="7"/>
        <end position="187"/>
    </location>
</feature>
<dbReference type="InterPro" id="IPR036291">
    <property type="entry name" value="NAD(P)-bd_dom_sf"/>
</dbReference>
<dbReference type="KEGG" id="lme:LEUM_0979"/>
<dbReference type="AlphaFoldDB" id="Q03XI8"/>
<dbReference type="GeneID" id="29576995"/>
<dbReference type="Proteomes" id="UP000000362">
    <property type="component" value="Chromosome"/>
</dbReference>
<evidence type="ECO:0000259" key="1">
    <source>
        <dbReference type="Pfam" id="PF13460"/>
    </source>
</evidence>
<dbReference type="HOGENOM" id="CLU_025711_1_2_9"/>
<dbReference type="EMBL" id="CP000414">
    <property type="protein sequence ID" value="ABJ62084.1"/>
    <property type="molecule type" value="Genomic_DNA"/>
</dbReference>
<evidence type="ECO:0000313" key="3">
    <source>
        <dbReference type="Proteomes" id="UP000000362"/>
    </source>
</evidence>
<dbReference type="SUPFAM" id="SSF51735">
    <property type="entry name" value="NAD(P)-binding Rossmann-fold domains"/>
    <property type="match status" value="1"/>
</dbReference>
<dbReference type="PANTHER" id="PTHR15020">
    <property type="entry name" value="FLAVIN REDUCTASE-RELATED"/>
    <property type="match status" value="1"/>
</dbReference>
<evidence type="ECO:0000313" key="2">
    <source>
        <dbReference type="EMBL" id="ABJ62084.1"/>
    </source>
</evidence>
<dbReference type="EnsemblBacteria" id="ABJ62084">
    <property type="protein sequence ID" value="ABJ62084"/>
    <property type="gene ID" value="LEUM_0979"/>
</dbReference>
<dbReference type="RefSeq" id="WP_011679735.1">
    <property type="nucleotide sequence ID" value="NC_008531.1"/>
</dbReference>
<dbReference type="eggNOG" id="COG0702">
    <property type="taxonomic scope" value="Bacteria"/>
</dbReference>
<name>Q03XI8_LEUMM</name>
<accession>Q03XI8</accession>
<gene>
    <name evidence="2" type="ordered locus">LEUM_0979</name>
</gene>
<protein>
    <submittedName>
        <fullName evidence="2">Nucleoside-diphosphate-sugar epimerase</fullName>
    </submittedName>
</protein>